<sequence length="509" mass="53659">MRDRAGHASTAAGPRWTSGTSGVGPHGTPGRPAPDAVVPEADPRRPFSEGTTAAPPGPTVWHVTETTYTQTTPPGAAGRPRSPEFRLVADALRGLRQDLFRGAFAYRPLPRAAVDGPVGRHLRGRAAQYAAWAPHMTVAAVGGVAALVALGQNAAGPAALLCALLALVPVLLTLVRPVGAFWMSLVAATATAAIGTDWGSWPWAPSSFVAHLLVLTVVAIRTRPRTAAWMWVLTGLHGLWAEAFFGWGGDGTDVTPMLIVSALVLLAVTVRHTRREARQEVTAQQTVTEHERSRRTLLEERTTIARELHDVVAHHMSVVAIQAEAAPYRVQDPPPELEKAFATIRENAVAALTELRRVLGVVRAEDYEAPDAPQPTLADLDGLLANVREAGLEVDKTVTGAVRELPPGVELSAYRIVQEALSNALRHAPGAAARVEIAYVLGGLGLRVVNGAPPAPNLTKPSPGAGHGITGMRERVSMLNGEMTADPTDEGGYEVTVFLPVAAVSEGGA</sequence>
<feature type="domain" description="Histidine kinase/HSP90-like ATPase" evidence="11">
    <location>
        <begin position="409"/>
        <end position="502"/>
    </location>
</feature>
<dbReference type="Proteomes" id="UP000620224">
    <property type="component" value="Unassembled WGS sequence"/>
</dbReference>
<dbReference type="InterPro" id="IPR011712">
    <property type="entry name" value="Sig_transdc_His_kin_sub3_dim/P"/>
</dbReference>
<feature type="region of interest" description="Disordered" evidence="9">
    <location>
        <begin position="1"/>
        <end position="60"/>
    </location>
</feature>
<organism evidence="13 14">
    <name type="scientific">Streptomyces lucensis JCM 4490</name>
    <dbReference type="NCBI Taxonomy" id="1306176"/>
    <lineage>
        <taxon>Bacteria</taxon>
        <taxon>Bacillati</taxon>
        <taxon>Actinomycetota</taxon>
        <taxon>Actinomycetes</taxon>
        <taxon>Kitasatosporales</taxon>
        <taxon>Streptomycetaceae</taxon>
        <taxon>Streptomyces</taxon>
    </lineage>
</organism>
<keyword evidence="10" id="KW-0472">Membrane</keyword>
<evidence type="ECO:0000256" key="7">
    <source>
        <dbReference type="ARBA" id="ARBA00022840"/>
    </source>
</evidence>
<dbReference type="InterPro" id="IPR036890">
    <property type="entry name" value="HATPase_C_sf"/>
</dbReference>
<keyword evidence="10" id="KW-1133">Transmembrane helix</keyword>
<evidence type="ECO:0000259" key="11">
    <source>
        <dbReference type="Pfam" id="PF02518"/>
    </source>
</evidence>
<evidence type="ECO:0000256" key="9">
    <source>
        <dbReference type="SAM" id="MobiDB-lite"/>
    </source>
</evidence>
<keyword evidence="3" id="KW-0597">Phosphoprotein</keyword>
<dbReference type="AlphaFoldDB" id="A0A918J987"/>
<accession>A0A918J987</accession>
<evidence type="ECO:0000259" key="12">
    <source>
        <dbReference type="Pfam" id="PF07730"/>
    </source>
</evidence>
<dbReference type="Gene3D" id="1.20.5.1930">
    <property type="match status" value="1"/>
</dbReference>
<evidence type="ECO:0000256" key="10">
    <source>
        <dbReference type="SAM" id="Phobius"/>
    </source>
</evidence>
<keyword evidence="5" id="KW-0547">Nucleotide-binding</keyword>
<dbReference type="EMBL" id="BMUE01000009">
    <property type="protein sequence ID" value="GGW62474.1"/>
    <property type="molecule type" value="Genomic_DNA"/>
</dbReference>
<dbReference type="CDD" id="cd16917">
    <property type="entry name" value="HATPase_UhpB-NarQ-NarX-like"/>
    <property type="match status" value="1"/>
</dbReference>
<reference evidence="13" key="2">
    <citation type="submission" date="2020-09" db="EMBL/GenBank/DDBJ databases">
        <authorList>
            <person name="Sun Q."/>
            <person name="Ohkuma M."/>
        </authorList>
    </citation>
    <scope>NUCLEOTIDE SEQUENCE</scope>
    <source>
        <strain evidence="13">JCM 4490</strain>
    </source>
</reference>
<comment type="caution">
    <text evidence="13">The sequence shown here is derived from an EMBL/GenBank/DDBJ whole genome shotgun (WGS) entry which is preliminary data.</text>
</comment>
<feature type="domain" description="Signal transduction histidine kinase subgroup 3 dimerisation and phosphoacceptor" evidence="12">
    <location>
        <begin position="300"/>
        <end position="365"/>
    </location>
</feature>
<dbReference type="GO" id="GO:0000155">
    <property type="term" value="F:phosphorelay sensor kinase activity"/>
    <property type="evidence" value="ECO:0007669"/>
    <property type="project" value="InterPro"/>
</dbReference>
<dbReference type="Pfam" id="PF02518">
    <property type="entry name" value="HATPase_c"/>
    <property type="match status" value="1"/>
</dbReference>
<dbReference type="EC" id="2.7.13.3" evidence="2"/>
<evidence type="ECO:0000256" key="6">
    <source>
        <dbReference type="ARBA" id="ARBA00022777"/>
    </source>
</evidence>
<proteinExistence type="predicted"/>
<evidence type="ECO:0000256" key="5">
    <source>
        <dbReference type="ARBA" id="ARBA00022741"/>
    </source>
</evidence>
<keyword evidence="8" id="KW-0902">Two-component regulatory system</keyword>
<keyword evidence="4" id="KW-0808">Transferase</keyword>
<dbReference type="InterPro" id="IPR003594">
    <property type="entry name" value="HATPase_dom"/>
</dbReference>
<reference evidence="13" key="1">
    <citation type="journal article" date="2014" name="Int. J. Syst. Evol. Microbiol.">
        <title>Complete genome sequence of Corynebacterium casei LMG S-19264T (=DSM 44701T), isolated from a smear-ripened cheese.</title>
        <authorList>
            <consortium name="US DOE Joint Genome Institute (JGI-PGF)"/>
            <person name="Walter F."/>
            <person name="Albersmeier A."/>
            <person name="Kalinowski J."/>
            <person name="Ruckert C."/>
        </authorList>
    </citation>
    <scope>NUCLEOTIDE SEQUENCE</scope>
    <source>
        <strain evidence="13">JCM 4490</strain>
    </source>
</reference>
<evidence type="ECO:0000313" key="14">
    <source>
        <dbReference type="Proteomes" id="UP000620224"/>
    </source>
</evidence>
<evidence type="ECO:0000256" key="4">
    <source>
        <dbReference type="ARBA" id="ARBA00022679"/>
    </source>
</evidence>
<evidence type="ECO:0000256" key="1">
    <source>
        <dbReference type="ARBA" id="ARBA00000085"/>
    </source>
</evidence>
<evidence type="ECO:0000313" key="13">
    <source>
        <dbReference type="EMBL" id="GGW62474.1"/>
    </source>
</evidence>
<keyword evidence="14" id="KW-1185">Reference proteome</keyword>
<dbReference type="Gene3D" id="3.30.565.10">
    <property type="entry name" value="Histidine kinase-like ATPase, C-terminal domain"/>
    <property type="match status" value="1"/>
</dbReference>
<gene>
    <name evidence="13" type="ORF">GCM10010503_44730</name>
</gene>
<dbReference type="PANTHER" id="PTHR24421:SF10">
    <property type="entry name" value="NITRATE_NITRITE SENSOR PROTEIN NARQ"/>
    <property type="match status" value="1"/>
</dbReference>
<keyword evidence="6 13" id="KW-0418">Kinase</keyword>
<evidence type="ECO:0000256" key="2">
    <source>
        <dbReference type="ARBA" id="ARBA00012438"/>
    </source>
</evidence>
<keyword evidence="10" id="KW-0812">Transmembrane</keyword>
<dbReference type="PANTHER" id="PTHR24421">
    <property type="entry name" value="NITRATE/NITRITE SENSOR PROTEIN NARX-RELATED"/>
    <property type="match status" value="1"/>
</dbReference>
<dbReference type="InterPro" id="IPR050482">
    <property type="entry name" value="Sensor_HK_TwoCompSys"/>
</dbReference>
<evidence type="ECO:0000256" key="8">
    <source>
        <dbReference type="ARBA" id="ARBA00023012"/>
    </source>
</evidence>
<keyword evidence="7" id="KW-0067">ATP-binding</keyword>
<feature type="transmembrane region" description="Helical" evidence="10">
    <location>
        <begin position="201"/>
        <end position="220"/>
    </location>
</feature>
<dbReference type="GO" id="GO:0046983">
    <property type="term" value="F:protein dimerization activity"/>
    <property type="evidence" value="ECO:0007669"/>
    <property type="project" value="InterPro"/>
</dbReference>
<protein>
    <recommendedName>
        <fullName evidence="2">histidine kinase</fullName>
        <ecNumber evidence="2">2.7.13.3</ecNumber>
    </recommendedName>
</protein>
<dbReference type="Pfam" id="PF07730">
    <property type="entry name" value="HisKA_3"/>
    <property type="match status" value="1"/>
</dbReference>
<dbReference type="SUPFAM" id="SSF55874">
    <property type="entry name" value="ATPase domain of HSP90 chaperone/DNA topoisomerase II/histidine kinase"/>
    <property type="match status" value="1"/>
</dbReference>
<feature type="transmembrane region" description="Helical" evidence="10">
    <location>
        <begin position="227"/>
        <end position="248"/>
    </location>
</feature>
<feature type="transmembrane region" description="Helical" evidence="10">
    <location>
        <begin position="254"/>
        <end position="270"/>
    </location>
</feature>
<dbReference type="GO" id="GO:0005524">
    <property type="term" value="F:ATP binding"/>
    <property type="evidence" value="ECO:0007669"/>
    <property type="project" value="UniProtKB-KW"/>
</dbReference>
<name>A0A918J987_9ACTN</name>
<comment type="catalytic activity">
    <reaction evidence="1">
        <text>ATP + protein L-histidine = ADP + protein N-phospho-L-histidine.</text>
        <dbReference type="EC" id="2.7.13.3"/>
    </reaction>
</comment>
<dbReference type="GO" id="GO:0016020">
    <property type="term" value="C:membrane"/>
    <property type="evidence" value="ECO:0007669"/>
    <property type="project" value="InterPro"/>
</dbReference>
<evidence type="ECO:0000256" key="3">
    <source>
        <dbReference type="ARBA" id="ARBA00022553"/>
    </source>
</evidence>
<feature type="transmembrane region" description="Helical" evidence="10">
    <location>
        <begin position="129"/>
        <end position="148"/>
    </location>
</feature>